<gene>
    <name evidence="1" type="ORF">KIL84_014799</name>
</gene>
<dbReference type="AlphaFoldDB" id="A0A9D4B7J2"/>
<keyword evidence="2" id="KW-1185">Reference proteome</keyword>
<evidence type="ECO:0000313" key="1">
    <source>
        <dbReference type="EMBL" id="KAH1184183.1"/>
    </source>
</evidence>
<dbReference type="Proteomes" id="UP000827986">
    <property type="component" value="Unassembled WGS sequence"/>
</dbReference>
<reference evidence="1" key="1">
    <citation type="submission" date="2021-09" db="EMBL/GenBank/DDBJ databases">
        <title>The genome of Mauremys mutica provides insights into the evolution of semi-aquatic lifestyle.</title>
        <authorList>
            <person name="Gong S."/>
            <person name="Gao Y."/>
        </authorList>
    </citation>
    <scope>NUCLEOTIDE SEQUENCE</scope>
    <source>
        <strain evidence="1">MM-2020</strain>
        <tissue evidence="1">Muscle</tissue>
    </source>
</reference>
<evidence type="ECO:0000313" key="2">
    <source>
        <dbReference type="Proteomes" id="UP000827986"/>
    </source>
</evidence>
<organism evidence="1 2">
    <name type="scientific">Mauremys mutica</name>
    <name type="common">yellowpond turtle</name>
    <dbReference type="NCBI Taxonomy" id="74926"/>
    <lineage>
        <taxon>Eukaryota</taxon>
        <taxon>Metazoa</taxon>
        <taxon>Chordata</taxon>
        <taxon>Craniata</taxon>
        <taxon>Vertebrata</taxon>
        <taxon>Euteleostomi</taxon>
        <taxon>Archelosauria</taxon>
        <taxon>Testudinata</taxon>
        <taxon>Testudines</taxon>
        <taxon>Cryptodira</taxon>
        <taxon>Durocryptodira</taxon>
        <taxon>Testudinoidea</taxon>
        <taxon>Geoemydidae</taxon>
        <taxon>Geoemydinae</taxon>
        <taxon>Mauremys</taxon>
    </lineage>
</organism>
<sequence length="145" mass="15521">MGCREGAAALNGHGCMESPQPGPAWGADISASSCVSCQRLDRRQMVKIREKMIKLGIYMTYKSGKSCWSVPPPLISVPPNQLWVKPYVPEISGSGSFLSRGLQRGVCPNFTRAKNSVWGQPPPAVGRTQLLGAAFSPRSGGGDFI</sequence>
<dbReference type="EMBL" id="JAHDVG010000465">
    <property type="protein sequence ID" value="KAH1184183.1"/>
    <property type="molecule type" value="Genomic_DNA"/>
</dbReference>
<protein>
    <submittedName>
        <fullName evidence="1">Uncharacterized protein</fullName>
    </submittedName>
</protein>
<proteinExistence type="predicted"/>
<comment type="caution">
    <text evidence="1">The sequence shown here is derived from an EMBL/GenBank/DDBJ whole genome shotgun (WGS) entry which is preliminary data.</text>
</comment>
<name>A0A9D4B7J2_9SAUR</name>
<accession>A0A9D4B7J2</accession>